<organism evidence="2 3">
    <name type="scientific">Candidatus Nitronauta litoralis</name>
    <dbReference type="NCBI Taxonomy" id="2705533"/>
    <lineage>
        <taxon>Bacteria</taxon>
        <taxon>Pseudomonadati</taxon>
        <taxon>Nitrospinota/Tectimicrobiota group</taxon>
        <taxon>Nitrospinota</taxon>
        <taxon>Nitrospinia</taxon>
        <taxon>Nitrospinales</taxon>
        <taxon>Nitrospinaceae</taxon>
        <taxon>Candidatus Nitronauta</taxon>
    </lineage>
</organism>
<dbReference type="PANTHER" id="PTHR42815">
    <property type="entry name" value="FAD-BINDING, PUTATIVE (AFU_ORTHOLOGUE AFUA_6G07600)-RELATED"/>
    <property type="match status" value="1"/>
</dbReference>
<feature type="region of interest" description="Disordered" evidence="1">
    <location>
        <begin position="178"/>
        <end position="197"/>
    </location>
</feature>
<dbReference type="EMBL" id="CP048685">
    <property type="protein sequence ID" value="QPJ62448.1"/>
    <property type="molecule type" value="Genomic_DNA"/>
</dbReference>
<dbReference type="Gene3D" id="2.30.110.10">
    <property type="entry name" value="Electron Transport, Fmn-binding Protein, Chain A"/>
    <property type="match status" value="1"/>
</dbReference>
<gene>
    <name evidence="2" type="ORF">G3M70_11430</name>
</gene>
<evidence type="ECO:0000256" key="1">
    <source>
        <dbReference type="SAM" id="MobiDB-lite"/>
    </source>
</evidence>
<dbReference type="SUPFAM" id="SSF50475">
    <property type="entry name" value="FMN-binding split barrel"/>
    <property type="match status" value="1"/>
</dbReference>
<reference evidence="2 3" key="1">
    <citation type="submission" date="2020-02" db="EMBL/GenBank/DDBJ databases">
        <title>Genomic and physiological characterization of two novel Nitrospinaceae genera.</title>
        <authorList>
            <person name="Mueller A.J."/>
            <person name="Jung M.-Y."/>
            <person name="Strachan C.R."/>
            <person name="Herbold C.W."/>
            <person name="Kirkegaard R.H."/>
            <person name="Daims H."/>
        </authorList>
    </citation>
    <scope>NUCLEOTIDE SEQUENCE [LARGE SCALE GENOMIC DNA]</scope>
    <source>
        <strain evidence="2">EB</strain>
    </source>
</reference>
<sequence length="197" mass="22717">MAHNFMEFAFTEPVRKEQESYGTRAAYERMEKKEAFRNTLTWQEKSYIKGRDSFYVASVGENGWPYMQYRGGPKGFLKVLNENRLAYADFRGNGQYISAGNLKASKKAVLFLMDYTRQQRLKIWVEAQVLGGREVPDLLEKVISPDYDAIVERIIVFQVLAFDWNCPQHITPRFTLEEMQGAGPPSKDPVKGSLQEI</sequence>
<evidence type="ECO:0000313" key="2">
    <source>
        <dbReference type="EMBL" id="QPJ62448.1"/>
    </source>
</evidence>
<name>A0A7T0G0Z9_9BACT</name>
<dbReference type="AlphaFoldDB" id="A0A7T0G0Z9"/>
<dbReference type="KEGG" id="nli:G3M70_11430"/>
<dbReference type="InterPro" id="IPR012349">
    <property type="entry name" value="Split_barrel_FMN-bd"/>
</dbReference>
<evidence type="ECO:0000313" key="3">
    <source>
        <dbReference type="Proteomes" id="UP000594688"/>
    </source>
</evidence>
<accession>A0A7T0G0Z9</accession>
<dbReference type="Proteomes" id="UP000594688">
    <property type="component" value="Chromosome"/>
</dbReference>
<proteinExistence type="predicted"/>
<dbReference type="PANTHER" id="PTHR42815:SF2">
    <property type="entry name" value="FAD-BINDING, PUTATIVE (AFU_ORTHOLOGUE AFUA_6G07600)-RELATED"/>
    <property type="match status" value="1"/>
</dbReference>
<protein>
    <submittedName>
        <fullName evidence="2">Pyridoxamine 5-phosphate oxidase</fullName>
    </submittedName>
</protein>